<evidence type="ECO:0000256" key="3">
    <source>
        <dbReference type="ARBA" id="ARBA00022771"/>
    </source>
</evidence>
<evidence type="ECO:0000313" key="8">
    <source>
        <dbReference type="Proteomes" id="UP001373714"/>
    </source>
</evidence>
<name>A0AAV9UHR5_9PEZI</name>
<reference evidence="7 8" key="1">
    <citation type="submission" date="2019-10" db="EMBL/GenBank/DDBJ databases">
        <authorList>
            <person name="Palmer J.M."/>
        </authorList>
    </citation>
    <scope>NUCLEOTIDE SEQUENCE [LARGE SCALE GENOMIC DNA]</scope>
    <source>
        <strain evidence="7 8">TWF730</strain>
    </source>
</reference>
<comment type="caution">
    <text evidence="7">The sequence shown here is derived from an EMBL/GenBank/DDBJ whole genome shotgun (WGS) entry which is preliminary data.</text>
</comment>
<dbReference type="PANTHER" id="PTHR24409:SF295">
    <property type="entry name" value="AZ2-RELATED"/>
    <property type="match status" value="1"/>
</dbReference>
<dbReference type="EMBL" id="JAVHNS010000010">
    <property type="protein sequence ID" value="KAK6341993.1"/>
    <property type="molecule type" value="Genomic_DNA"/>
</dbReference>
<dbReference type="PANTHER" id="PTHR24409">
    <property type="entry name" value="ZINC FINGER PROTEIN 142"/>
    <property type="match status" value="1"/>
</dbReference>
<evidence type="ECO:0000256" key="1">
    <source>
        <dbReference type="ARBA" id="ARBA00022723"/>
    </source>
</evidence>
<dbReference type="Proteomes" id="UP001373714">
    <property type="component" value="Unassembled WGS sequence"/>
</dbReference>
<accession>A0AAV9UHR5</accession>
<feature type="domain" description="C2H2-type" evidence="6">
    <location>
        <begin position="281"/>
        <end position="306"/>
    </location>
</feature>
<dbReference type="GO" id="GO:0000981">
    <property type="term" value="F:DNA-binding transcription factor activity, RNA polymerase II-specific"/>
    <property type="evidence" value="ECO:0007669"/>
    <property type="project" value="TreeGrafter"/>
</dbReference>
<keyword evidence="8" id="KW-1185">Reference proteome</keyword>
<dbReference type="SMART" id="SM00355">
    <property type="entry name" value="ZnF_C2H2"/>
    <property type="match status" value="4"/>
</dbReference>
<keyword evidence="4" id="KW-0862">Zinc</keyword>
<protein>
    <recommendedName>
        <fullName evidence="6">C2H2-type domain-containing protein</fullName>
    </recommendedName>
</protein>
<dbReference type="InterPro" id="IPR013087">
    <property type="entry name" value="Znf_C2H2_type"/>
</dbReference>
<proteinExistence type="predicted"/>
<dbReference type="GO" id="GO:0005634">
    <property type="term" value="C:nucleus"/>
    <property type="evidence" value="ECO:0007669"/>
    <property type="project" value="TreeGrafter"/>
</dbReference>
<dbReference type="PROSITE" id="PS50157">
    <property type="entry name" value="ZINC_FINGER_C2H2_2"/>
    <property type="match status" value="2"/>
</dbReference>
<dbReference type="Gene3D" id="3.30.160.60">
    <property type="entry name" value="Classic Zinc Finger"/>
    <property type="match status" value="1"/>
</dbReference>
<dbReference type="Pfam" id="PF12874">
    <property type="entry name" value="zf-met"/>
    <property type="match status" value="1"/>
</dbReference>
<organism evidence="7 8">
    <name type="scientific">Orbilia blumenaviensis</name>
    <dbReference type="NCBI Taxonomy" id="1796055"/>
    <lineage>
        <taxon>Eukaryota</taxon>
        <taxon>Fungi</taxon>
        <taxon>Dikarya</taxon>
        <taxon>Ascomycota</taxon>
        <taxon>Pezizomycotina</taxon>
        <taxon>Orbiliomycetes</taxon>
        <taxon>Orbiliales</taxon>
        <taxon>Orbiliaceae</taxon>
        <taxon>Orbilia</taxon>
    </lineage>
</organism>
<evidence type="ECO:0000259" key="6">
    <source>
        <dbReference type="PROSITE" id="PS50157"/>
    </source>
</evidence>
<evidence type="ECO:0000256" key="4">
    <source>
        <dbReference type="ARBA" id="ARBA00022833"/>
    </source>
</evidence>
<dbReference type="GO" id="GO:0008270">
    <property type="term" value="F:zinc ion binding"/>
    <property type="evidence" value="ECO:0007669"/>
    <property type="project" value="UniProtKB-KW"/>
</dbReference>
<evidence type="ECO:0000256" key="2">
    <source>
        <dbReference type="ARBA" id="ARBA00022737"/>
    </source>
</evidence>
<dbReference type="AlphaFoldDB" id="A0AAV9UHR5"/>
<keyword evidence="3 5" id="KW-0863">Zinc-finger</keyword>
<gene>
    <name evidence="7" type="ORF">TWF730_001474</name>
</gene>
<feature type="domain" description="C2H2-type" evidence="6">
    <location>
        <begin position="57"/>
        <end position="84"/>
    </location>
</feature>
<keyword evidence="2" id="KW-0677">Repeat</keyword>
<dbReference type="InterPro" id="IPR036236">
    <property type="entry name" value="Znf_C2H2_sf"/>
</dbReference>
<keyword evidence="1" id="KW-0479">Metal-binding</keyword>
<evidence type="ECO:0000256" key="5">
    <source>
        <dbReference type="PROSITE-ProRule" id="PRU00042"/>
    </source>
</evidence>
<dbReference type="SUPFAM" id="SSF57667">
    <property type="entry name" value="beta-beta-alpha zinc fingers"/>
    <property type="match status" value="1"/>
</dbReference>
<sequence length="388" mass="42728">MRSPNCKFCKVVDAPTGTRSVLHCCPCDEFFIKSESYKKHDSLKHKGKVSSLPSAPFTCLDCQKDFYDESLFQGHLARHGVARREAEQAARHGHEPSRPKKKLFFCPHCNRDFTHARDRDHHISICPDLHRCLDSNCLKRFRTLAGLISHLESGACGGGYTRDKINLFICGRDRTGEITLPGAFDLAKKGRKINAASEANRFDLEDKLAALSISSSGSGILTPDSDGSEIGFETPPNGRLLELEEILSVSSDDSDLTLTSLAARLSELVPSQDEDISSSHHECEICHKTFFSKIGLRQHLESPTHSPHLYHCGLPFLQRDSDSIQSHRARRKFKTLSGLVAHIEVGACGGDATLSAAIAMLGRLASEFGFPEMTKVAKRIGGKFAALE</sequence>
<dbReference type="GO" id="GO:0000977">
    <property type="term" value="F:RNA polymerase II transcription regulatory region sequence-specific DNA binding"/>
    <property type="evidence" value="ECO:0007669"/>
    <property type="project" value="TreeGrafter"/>
</dbReference>
<dbReference type="PROSITE" id="PS00028">
    <property type="entry name" value="ZINC_FINGER_C2H2_1"/>
    <property type="match status" value="3"/>
</dbReference>
<evidence type="ECO:0000313" key="7">
    <source>
        <dbReference type="EMBL" id="KAK6341993.1"/>
    </source>
</evidence>